<evidence type="ECO:0000259" key="5">
    <source>
        <dbReference type="Pfam" id="PF00460"/>
    </source>
</evidence>
<gene>
    <name evidence="8" type="ORF">FXB42_08600</name>
</gene>
<keyword evidence="3 4" id="KW-0975">Bacterial flagellum</keyword>
<evidence type="ECO:0000256" key="1">
    <source>
        <dbReference type="ARBA" id="ARBA00004117"/>
    </source>
</evidence>
<feature type="domain" description="Flagellar basal-body/hook protein C-terminal" evidence="6">
    <location>
        <begin position="455"/>
        <end position="498"/>
    </location>
</feature>
<dbReference type="Proteomes" id="UP000322619">
    <property type="component" value="Unassembled WGS sequence"/>
</dbReference>
<evidence type="ECO:0000313" key="9">
    <source>
        <dbReference type="Proteomes" id="UP000322619"/>
    </source>
</evidence>
<dbReference type="InterPro" id="IPR037925">
    <property type="entry name" value="FlgE/F/G-like"/>
</dbReference>
<dbReference type="SUPFAM" id="SSF117143">
    <property type="entry name" value="Flagellar hook protein flgE"/>
    <property type="match status" value="2"/>
</dbReference>
<feature type="domain" description="Flagellar hook protein FlgE/F/G-like D1" evidence="7">
    <location>
        <begin position="96"/>
        <end position="184"/>
    </location>
</feature>
<reference evidence="8 9" key="1">
    <citation type="submission" date="2019-08" db="EMBL/GenBank/DDBJ databases">
        <title>Isolation and enrichment of carboxydotrophic bacteria from anaerobic sludge for the production of bio-based chemicals from syngas.</title>
        <authorList>
            <person name="Antares A.L."/>
            <person name="Moreira J."/>
            <person name="Diender M."/>
            <person name="Parshina S.N."/>
            <person name="Stams A.J.M."/>
            <person name="Alves M."/>
            <person name="Alves J.I."/>
            <person name="Sousa D.Z."/>
        </authorList>
    </citation>
    <scope>NUCLEOTIDE SEQUENCE [LARGE SCALE GENOMIC DNA]</scope>
    <source>
        <strain evidence="8 9">JM</strain>
    </source>
</reference>
<protein>
    <recommendedName>
        <fullName evidence="4">Flagellar hook protein FlgE</fullName>
    </recommendedName>
</protein>
<dbReference type="GO" id="GO:0071978">
    <property type="term" value="P:bacterial-type flagellum-dependent swarming motility"/>
    <property type="evidence" value="ECO:0007669"/>
    <property type="project" value="TreeGrafter"/>
</dbReference>
<evidence type="ECO:0000313" key="8">
    <source>
        <dbReference type="EMBL" id="TYC85915.1"/>
    </source>
</evidence>
<dbReference type="PANTHER" id="PTHR30435:SF1">
    <property type="entry name" value="FLAGELLAR HOOK PROTEIN FLGE"/>
    <property type="match status" value="1"/>
</dbReference>
<evidence type="ECO:0000256" key="3">
    <source>
        <dbReference type="ARBA" id="ARBA00023143"/>
    </source>
</evidence>
<dbReference type="Pfam" id="PF00460">
    <property type="entry name" value="Flg_bb_rod"/>
    <property type="match status" value="1"/>
</dbReference>
<comment type="similarity">
    <text evidence="2 4">Belongs to the flagella basal body rod proteins family.</text>
</comment>
<keyword evidence="8" id="KW-0282">Flagellum</keyword>
<evidence type="ECO:0000256" key="4">
    <source>
        <dbReference type="RuleBase" id="RU362116"/>
    </source>
</evidence>
<dbReference type="GO" id="GO:0009424">
    <property type="term" value="C:bacterial-type flagellum hook"/>
    <property type="evidence" value="ECO:0007669"/>
    <property type="project" value="TreeGrafter"/>
</dbReference>
<dbReference type="PROSITE" id="PS00588">
    <property type="entry name" value="FLAGELLA_BB_ROD"/>
    <property type="match status" value="1"/>
</dbReference>
<dbReference type="Pfam" id="PF22692">
    <property type="entry name" value="LlgE_F_G_D1"/>
    <property type="match status" value="1"/>
</dbReference>
<dbReference type="NCBIfam" id="TIGR03506">
    <property type="entry name" value="FlgEFG_subfam"/>
    <property type="match status" value="1"/>
</dbReference>
<dbReference type="Pfam" id="PF06429">
    <property type="entry name" value="Flg_bbr_C"/>
    <property type="match status" value="1"/>
</dbReference>
<dbReference type="RefSeq" id="WP_148637464.1">
    <property type="nucleotide sequence ID" value="NZ_VSLA01000013.1"/>
</dbReference>
<dbReference type="InterPro" id="IPR010930">
    <property type="entry name" value="Flg_bb/hook_C_dom"/>
</dbReference>
<sequence length="500" mass="51701">MIRSLYSGISGMAAHQTKLNVIGNNIANVNTYGFKASRVVFSDVLYQNLSTATEATNTTGGTNASQLGYGAKVASIDMLNTISSGASTGRALDVYIAGEGYLVVQPEAGANRYTRVGNLKFDALGNLTDGAGSKVMGIPLDVDNNPVLDANGTLAIDDLQAINVPPAELAKYTGITIGKSGEITGIKAGDPEFTKTAGNTWLTGMTLPTDSNYTGNVQLAVGEMVNVDAASTEIAALSIEPTADVVGTLTLTKTGNVYTLDPANLTLKDETTPITGDLTGTLSSSGILTFANLPGLKIDTTKLVSAAADLESGVDIGTIALDGFTSVVATVKNQGGVTEYLRTPQGTDIEFDPTTDSSVALTSTTGGTVTLNVDPTAFDNIVQNLDTNPIENTLVGKIEAGSDKPVTLGYLALGKFANVDGLLQDGNGYFMESANSGTPVATKAGTNGTGGTESANLEMSNVDLSQEFTDMIVAQRGFQANSRIITVSDSILEELINLKR</sequence>
<dbReference type="AlphaFoldDB" id="A0A5D0WNK6"/>
<dbReference type="GO" id="GO:0009425">
    <property type="term" value="C:bacterial-type flagellum basal body"/>
    <property type="evidence" value="ECO:0007669"/>
    <property type="project" value="UniProtKB-SubCell"/>
</dbReference>
<dbReference type="EMBL" id="VSLA01000013">
    <property type="protein sequence ID" value="TYC85915.1"/>
    <property type="molecule type" value="Genomic_DNA"/>
</dbReference>
<dbReference type="InterPro" id="IPR019776">
    <property type="entry name" value="Flagellar_basal_body_rod_CS"/>
</dbReference>
<evidence type="ECO:0000259" key="6">
    <source>
        <dbReference type="Pfam" id="PF06429"/>
    </source>
</evidence>
<proteinExistence type="inferred from homology"/>
<keyword evidence="8" id="KW-0966">Cell projection</keyword>
<comment type="subcellular location">
    <subcellularLocation>
        <location evidence="1 4">Bacterial flagellum basal body</location>
    </subcellularLocation>
</comment>
<keyword evidence="8" id="KW-0969">Cilium</keyword>
<dbReference type="InterPro" id="IPR020013">
    <property type="entry name" value="Flagellar_FlgE/F/G"/>
</dbReference>
<dbReference type="InterPro" id="IPR053967">
    <property type="entry name" value="LlgE_F_G-like_D1"/>
</dbReference>
<comment type="function">
    <text evidence="4">A flexible structure which links the flagellar filament to the drive apparatus in the basal body.</text>
</comment>
<evidence type="ECO:0000256" key="2">
    <source>
        <dbReference type="ARBA" id="ARBA00009677"/>
    </source>
</evidence>
<evidence type="ECO:0000259" key="7">
    <source>
        <dbReference type="Pfam" id="PF22692"/>
    </source>
</evidence>
<dbReference type="InterPro" id="IPR001444">
    <property type="entry name" value="Flag_bb_rod_N"/>
</dbReference>
<organism evidence="8 9">
    <name type="scientific">Acetobacterium wieringae</name>
    <dbReference type="NCBI Taxonomy" id="52694"/>
    <lineage>
        <taxon>Bacteria</taxon>
        <taxon>Bacillati</taxon>
        <taxon>Bacillota</taxon>
        <taxon>Clostridia</taxon>
        <taxon>Eubacteriales</taxon>
        <taxon>Eubacteriaceae</taxon>
        <taxon>Acetobacterium</taxon>
    </lineage>
</organism>
<dbReference type="PANTHER" id="PTHR30435">
    <property type="entry name" value="FLAGELLAR PROTEIN"/>
    <property type="match status" value="1"/>
</dbReference>
<comment type="caution">
    <text evidence="8">The sequence shown here is derived from an EMBL/GenBank/DDBJ whole genome shotgun (WGS) entry which is preliminary data.</text>
</comment>
<feature type="domain" description="Flagellar basal body rod protein N-terminal" evidence="5">
    <location>
        <begin position="5"/>
        <end position="35"/>
    </location>
</feature>
<dbReference type="GO" id="GO:0005829">
    <property type="term" value="C:cytosol"/>
    <property type="evidence" value="ECO:0007669"/>
    <property type="project" value="TreeGrafter"/>
</dbReference>
<accession>A0A5D0WNK6</accession>
<name>A0A5D0WNK6_9FIRM</name>